<dbReference type="InterPro" id="IPR002885">
    <property type="entry name" value="PPR_rpt"/>
</dbReference>
<dbReference type="GO" id="GO:0003723">
    <property type="term" value="F:RNA binding"/>
    <property type="evidence" value="ECO:0007669"/>
    <property type="project" value="InterPro"/>
</dbReference>
<accession>A0AAW1ISM2</accession>
<dbReference type="EMBL" id="JBDFQZ010000009">
    <property type="protein sequence ID" value="KAK9692359.1"/>
    <property type="molecule type" value="Genomic_DNA"/>
</dbReference>
<sequence length="859" mass="96140">MLYNICASINNFSITDTNHLNSLIQHQANCKNDKAILHTFSKMEDSHILPNSKTLPLILKACSKLHDVESGKRIHHLIKNTDLIDDVRVKSSLVDFYGKCGFLDDARQVFDEMCERDVVLWNVMINCYVGCRCYEEGLCLFRGIWSENLKPTSVTMVALLVACGELFELRLGKEVHGYCLRSGLFDSSFHLGTALIGFYAKFDVGASRVVFDSMGLKNVVSWNAMINAYFGAGYQFEALSLLVEMLLKEAECDKVTLLTAIKACSEIEYLGFGKQLHQLTIKFGYAHDPYITNTLLSFYSKTQSSVSSTKLFESAPVHDTAMWNSMLSACLDCGSHAEACRLFSRMLSEGFQVTEATLTVLLSLCSEIGSESKVVKSLHAKIIKRRFYDNSVILDALMRNYSEIGCIQEALLIFDKLHTPDIISWNIIISALVDNRLMNRAWNYFKKMLHSEIKPNAHTVLAALSICKDASFLNVGRSLHAYVLKHGIRLDVELNTALVEMYMNCGDEATARNLFEKCSNKDIVSWNCLIANYVRNNLAHKALVLFSQMILEVEPNSVTVINILSSCTDIASLPLGQCLHAYTIRKNYFGGFNLSLANALLSMYARCGSMKNAETIFETMQRRNISSWNALIAGYGLNGQVNEALQSFSVMLKEGFKPNGRSFLSILAACSHSGTVEKGLDLFKSMIYDFRITPMLVHYGCIVDLLGRAGYVDEAKTIIRSMPFEPDASVWRALLSTCRDNTDPSLGITVFQRLVEIEPENPGNYIMLSNIYATAGLWSKVENLRTRLKEKGLSKNPGMSWIFVRNQVHCFIAGDQSLLEDGEVHTTLKSLLSVLKDDGYIPNLPCVVDDELEISVQLL</sequence>
<evidence type="ECO:0000256" key="2">
    <source>
        <dbReference type="PROSITE-ProRule" id="PRU00708"/>
    </source>
</evidence>
<keyword evidence="4" id="KW-1185">Reference proteome</keyword>
<dbReference type="Pfam" id="PF13041">
    <property type="entry name" value="PPR_2"/>
    <property type="match status" value="5"/>
</dbReference>
<evidence type="ECO:0000313" key="3">
    <source>
        <dbReference type="EMBL" id="KAK9692360.1"/>
    </source>
</evidence>
<dbReference type="InterPro" id="IPR046960">
    <property type="entry name" value="PPR_At4g14850-like_plant"/>
</dbReference>
<dbReference type="InterPro" id="IPR046848">
    <property type="entry name" value="E_motif"/>
</dbReference>
<gene>
    <name evidence="3" type="ORF">RND81_09G258900</name>
</gene>
<feature type="repeat" description="PPR" evidence="2">
    <location>
        <begin position="593"/>
        <end position="623"/>
    </location>
</feature>
<feature type="repeat" description="PPR" evidence="2">
    <location>
        <begin position="421"/>
        <end position="455"/>
    </location>
</feature>
<dbReference type="Pfam" id="PF20431">
    <property type="entry name" value="E_motif"/>
    <property type="match status" value="1"/>
</dbReference>
<evidence type="ECO:0000313" key="4">
    <source>
        <dbReference type="Proteomes" id="UP001443914"/>
    </source>
</evidence>
<dbReference type="SUPFAM" id="SSF48452">
    <property type="entry name" value="TPR-like"/>
    <property type="match status" value="1"/>
</dbReference>
<dbReference type="Pfam" id="PF01535">
    <property type="entry name" value="PPR"/>
    <property type="match status" value="3"/>
</dbReference>
<comment type="caution">
    <text evidence="3">The sequence shown here is derived from an EMBL/GenBank/DDBJ whole genome shotgun (WGS) entry which is preliminary data.</text>
</comment>
<dbReference type="InterPro" id="IPR011990">
    <property type="entry name" value="TPR-like_helical_dom_sf"/>
</dbReference>
<dbReference type="AlphaFoldDB" id="A0AAW1ISM2"/>
<dbReference type="EMBL" id="JBDFQZ010000009">
    <property type="protein sequence ID" value="KAK9692360.1"/>
    <property type="molecule type" value="Genomic_DNA"/>
</dbReference>
<name>A0AAW1ISM2_SAPOF</name>
<feature type="repeat" description="PPR" evidence="2">
    <location>
        <begin position="319"/>
        <end position="353"/>
    </location>
</feature>
<proteinExistence type="predicted"/>
<dbReference type="NCBIfam" id="TIGR00756">
    <property type="entry name" value="PPR"/>
    <property type="match status" value="6"/>
</dbReference>
<feature type="repeat" description="PPR" evidence="2">
    <location>
        <begin position="624"/>
        <end position="658"/>
    </location>
</feature>
<dbReference type="Proteomes" id="UP001443914">
    <property type="component" value="Unassembled WGS sequence"/>
</dbReference>
<dbReference type="Gene3D" id="1.25.40.10">
    <property type="entry name" value="Tetratricopeptide repeat domain"/>
    <property type="match status" value="5"/>
</dbReference>
<dbReference type="FunFam" id="1.25.40.10:FF:000436">
    <property type="entry name" value="Pentatricopeptide repeat-containing protein At5g39350 family"/>
    <property type="match status" value="1"/>
</dbReference>
<dbReference type="FunFam" id="1.25.40.10:FF:000090">
    <property type="entry name" value="Pentatricopeptide repeat-containing protein, chloroplastic"/>
    <property type="match status" value="1"/>
</dbReference>
<dbReference type="GO" id="GO:0009451">
    <property type="term" value="P:RNA modification"/>
    <property type="evidence" value="ECO:0007669"/>
    <property type="project" value="InterPro"/>
</dbReference>
<feature type="repeat" description="PPR" evidence="2">
    <location>
        <begin position="218"/>
        <end position="252"/>
    </location>
</feature>
<keyword evidence="1" id="KW-0677">Repeat</keyword>
<protein>
    <recommendedName>
        <fullName evidence="5">Chlororespiratory reduction 21</fullName>
    </recommendedName>
</protein>
<reference evidence="3 4" key="1">
    <citation type="submission" date="2024-03" db="EMBL/GenBank/DDBJ databases">
        <title>WGS assembly of Saponaria officinalis var. Norfolk2.</title>
        <authorList>
            <person name="Jenkins J."/>
            <person name="Shu S."/>
            <person name="Grimwood J."/>
            <person name="Barry K."/>
            <person name="Goodstein D."/>
            <person name="Schmutz J."/>
            <person name="Leebens-Mack J."/>
            <person name="Osbourn A."/>
        </authorList>
    </citation>
    <scope>NUCLEOTIDE SEQUENCE [LARGE SCALE GENOMIC DNA]</scope>
    <source>
        <strain evidence="4">cv. Norfolk2</strain>
        <strain evidence="3">JIC</strain>
        <tissue evidence="3">Leaf</tissue>
    </source>
</reference>
<dbReference type="FunFam" id="1.25.40.10:FF:000682">
    <property type="entry name" value="Pentatricopeptide repeat-containing protein At3g16610"/>
    <property type="match status" value="1"/>
</dbReference>
<dbReference type="PANTHER" id="PTHR47926:SF544">
    <property type="entry name" value="PENTACOTRIPEPTIDE-REPEAT REGION OF PRORP DOMAIN-CONTAINING PROTEIN"/>
    <property type="match status" value="1"/>
</dbReference>
<evidence type="ECO:0000256" key="1">
    <source>
        <dbReference type="ARBA" id="ARBA00022737"/>
    </source>
</evidence>
<dbReference type="PANTHER" id="PTHR47926">
    <property type="entry name" value="PENTATRICOPEPTIDE REPEAT-CONTAINING PROTEIN"/>
    <property type="match status" value="1"/>
</dbReference>
<feature type="repeat" description="PPR" evidence="2">
    <location>
        <begin position="86"/>
        <end position="120"/>
    </location>
</feature>
<evidence type="ECO:0008006" key="5">
    <source>
        <dbReference type="Google" id="ProtNLM"/>
    </source>
</evidence>
<dbReference type="PROSITE" id="PS51375">
    <property type="entry name" value="PPR"/>
    <property type="match status" value="6"/>
</dbReference>
<organism evidence="3 4">
    <name type="scientific">Saponaria officinalis</name>
    <name type="common">Common soapwort</name>
    <name type="synonym">Lychnis saponaria</name>
    <dbReference type="NCBI Taxonomy" id="3572"/>
    <lineage>
        <taxon>Eukaryota</taxon>
        <taxon>Viridiplantae</taxon>
        <taxon>Streptophyta</taxon>
        <taxon>Embryophyta</taxon>
        <taxon>Tracheophyta</taxon>
        <taxon>Spermatophyta</taxon>
        <taxon>Magnoliopsida</taxon>
        <taxon>eudicotyledons</taxon>
        <taxon>Gunneridae</taxon>
        <taxon>Pentapetalae</taxon>
        <taxon>Caryophyllales</taxon>
        <taxon>Caryophyllaceae</taxon>
        <taxon>Caryophylleae</taxon>
        <taxon>Saponaria</taxon>
    </lineage>
</organism>
<dbReference type="Pfam" id="PF13812">
    <property type="entry name" value="PPR_3"/>
    <property type="match status" value="1"/>
</dbReference>